<dbReference type="EMBL" id="JBBPBN010000301">
    <property type="protein sequence ID" value="KAK8489775.1"/>
    <property type="molecule type" value="Genomic_DNA"/>
</dbReference>
<gene>
    <name evidence="1" type="ORF">V6N11_046842</name>
</gene>
<comment type="caution">
    <text evidence="1">The sequence shown here is derived from an EMBL/GenBank/DDBJ whole genome shotgun (WGS) entry which is preliminary data.</text>
</comment>
<organism evidence="1 2">
    <name type="scientific">Hibiscus sabdariffa</name>
    <name type="common">roselle</name>
    <dbReference type="NCBI Taxonomy" id="183260"/>
    <lineage>
        <taxon>Eukaryota</taxon>
        <taxon>Viridiplantae</taxon>
        <taxon>Streptophyta</taxon>
        <taxon>Embryophyta</taxon>
        <taxon>Tracheophyta</taxon>
        <taxon>Spermatophyta</taxon>
        <taxon>Magnoliopsida</taxon>
        <taxon>eudicotyledons</taxon>
        <taxon>Gunneridae</taxon>
        <taxon>Pentapetalae</taxon>
        <taxon>rosids</taxon>
        <taxon>malvids</taxon>
        <taxon>Malvales</taxon>
        <taxon>Malvaceae</taxon>
        <taxon>Malvoideae</taxon>
        <taxon>Hibiscus</taxon>
    </lineage>
</organism>
<dbReference type="Proteomes" id="UP001396334">
    <property type="component" value="Unassembled WGS sequence"/>
</dbReference>
<sequence>MGMGMGMPSEFLPIHHHAIACTSLCRQDHGRTPPPMALIGICHPGPGGQSGKGVSDPIPWRALPCPALPCPTTVSGPLLSHF</sequence>
<keyword evidence="2" id="KW-1185">Reference proteome</keyword>
<proteinExistence type="predicted"/>
<evidence type="ECO:0000313" key="1">
    <source>
        <dbReference type="EMBL" id="KAK8489775.1"/>
    </source>
</evidence>
<protein>
    <submittedName>
        <fullName evidence="1">Uncharacterized protein</fullName>
    </submittedName>
</protein>
<evidence type="ECO:0000313" key="2">
    <source>
        <dbReference type="Proteomes" id="UP001396334"/>
    </source>
</evidence>
<reference evidence="1 2" key="1">
    <citation type="journal article" date="2024" name="G3 (Bethesda)">
        <title>Genome assembly of Hibiscus sabdariffa L. provides insights into metabolisms of medicinal natural products.</title>
        <authorList>
            <person name="Kim T."/>
        </authorList>
    </citation>
    <scope>NUCLEOTIDE SEQUENCE [LARGE SCALE GENOMIC DNA]</scope>
    <source>
        <strain evidence="1">TK-2024</strain>
        <tissue evidence="1">Old leaves</tissue>
    </source>
</reference>
<name>A0ABR2A9U0_9ROSI</name>
<accession>A0ABR2A9U0</accession>